<dbReference type="OrthoDB" id="9812302at2"/>
<organism evidence="4 5">
    <name type="scientific">Peribacillus deserti</name>
    <dbReference type="NCBI Taxonomy" id="673318"/>
    <lineage>
        <taxon>Bacteria</taxon>
        <taxon>Bacillati</taxon>
        <taxon>Bacillota</taxon>
        <taxon>Bacilli</taxon>
        <taxon>Bacillales</taxon>
        <taxon>Bacillaceae</taxon>
        <taxon>Peribacillus</taxon>
    </lineage>
</organism>
<dbReference type="EMBL" id="PGUY01000078">
    <property type="protein sequence ID" value="PLT27788.1"/>
    <property type="molecule type" value="Genomic_DNA"/>
</dbReference>
<evidence type="ECO:0000313" key="5">
    <source>
        <dbReference type="Proteomes" id="UP000234748"/>
    </source>
</evidence>
<dbReference type="GO" id="GO:0016740">
    <property type="term" value="F:transferase activity"/>
    <property type="evidence" value="ECO:0007669"/>
    <property type="project" value="UniProtKB-KW"/>
</dbReference>
<dbReference type="Gene3D" id="3.90.550.10">
    <property type="entry name" value="Spore Coat Polysaccharide Biosynthesis Protein SpsA, Chain A"/>
    <property type="match status" value="1"/>
</dbReference>
<protein>
    <recommendedName>
        <fullName evidence="6">Glycosyl transferase</fullName>
    </recommendedName>
</protein>
<feature type="domain" description="Galactosyltransferase C-terminal" evidence="3">
    <location>
        <begin position="213"/>
        <end position="266"/>
    </location>
</feature>
<gene>
    <name evidence="4" type="ORF">CUU66_22005</name>
</gene>
<evidence type="ECO:0000313" key="4">
    <source>
        <dbReference type="EMBL" id="PLT27788.1"/>
    </source>
</evidence>
<name>A0A2N5M0A6_9BACI</name>
<keyword evidence="1" id="KW-0808">Transferase</keyword>
<dbReference type="InterPro" id="IPR050834">
    <property type="entry name" value="Glycosyltransf_2"/>
</dbReference>
<keyword evidence="5" id="KW-1185">Reference proteome</keyword>
<comment type="caution">
    <text evidence="4">The sequence shown here is derived from an EMBL/GenBank/DDBJ whole genome shotgun (WGS) entry which is preliminary data.</text>
</comment>
<feature type="domain" description="Glycosyltransferase 2-like" evidence="2">
    <location>
        <begin position="14"/>
        <end position="121"/>
    </location>
</feature>
<sequence length="405" mass="46714">MDEIMKENPEILVSVVMPSYNRYPLNLYALQSLQKQTFPCSQMEVIFVDDGSSDETPNIRSQLTTPYSLKWIRNESPLGRSKARNLGVEHASGRIIVFLDAEMIAAPTLIETHYLAQNEQDGLVVSGCLELKRLYTMLFPGFNLEQISQLHALYGDNRQVLTLIDQFYLDGSSSPITLLTSEEMTNMEILEKRSYGVEYYNDILNQFGNELEGFRFSWINFCSGNVSVSKELFIKAGGFDESFVGFGLEDWDLGYRLHKQGTRFIHDKTAIAYHQEHPISLYSNWQEHRKNLYTFQAKYKEIEPKLLILSMVPAFKKNLIKLNRYAFEYEELRRQFPSEFTLISDTITSLLSHAALLVSEQKDIIRLTEEAGVSVEILDNCAKAVKKVRKRYPKLAELYEFLIIL</sequence>
<accession>A0A2N5M0A6</accession>
<dbReference type="InterPro" id="IPR029044">
    <property type="entry name" value="Nucleotide-diphossugar_trans"/>
</dbReference>
<proteinExistence type="predicted"/>
<dbReference type="RefSeq" id="WP_101645536.1">
    <property type="nucleotide sequence ID" value="NZ_PGUY01000078.1"/>
</dbReference>
<evidence type="ECO:0000259" key="3">
    <source>
        <dbReference type="Pfam" id="PF02709"/>
    </source>
</evidence>
<reference evidence="4 5" key="1">
    <citation type="submission" date="2017-11" db="EMBL/GenBank/DDBJ databases">
        <title>Comparitive Functional Genomics of Dry Heat Resistant strains isolated from the Viking Spacecraft.</title>
        <authorList>
            <person name="Seuylemezian A."/>
            <person name="Cooper K."/>
            <person name="Vaishampayan P."/>
        </authorList>
    </citation>
    <scope>NUCLEOTIDE SEQUENCE [LARGE SCALE GENOMIC DNA]</scope>
    <source>
        <strain evidence="4 5">V1-29</strain>
    </source>
</reference>
<dbReference type="Pfam" id="PF00535">
    <property type="entry name" value="Glycos_transf_2"/>
    <property type="match status" value="1"/>
</dbReference>
<evidence type="ECO:0000259" key="2">
    <source>
        <dbReference type="Pfam" id="PF00535"/>
    </source>
</evidence>
<dbReference type="SUPFAM" id="SSF53448">
    <property type="entry name" value="Nucleotide-diphospho-sugar transferases"/>
    <property type="match status" value="1"/>
</dbReference>
<evidence type="ECO:0000256" key="1">
    <source>
        <dbReference type="ARBA" id="ARBA00022679"/>
    </source>
</evidence>
<dbReference type="PANTHER" id="PTHR43685:SF3">
    <property type="entry name" value="SLR2126 PROTEIN"/>
    <property type="match status" value="1"/>
</dbReference>
<dbReference type="InterPro" id="IPR027791">
    <property type="entry name" value="Galactosyl_T_C"/>
</dbReference>
<dbReference type="Proteomes" id="UP000234748">
    <property type="component" value="Unassembled WGS sequence"/>
</dbReference>
<dbReference type="Pfam" id="PF02709">
    <property type="entry name" value="Glyco_transf_7C"/>
    <property type="match status" value="1"/>
</dbReference>
<dbReference type="InterPro" id="IPR001173">
    <property type="entry name" value="Glyco_trans_2-like"/>
</dbReference>
<dbReference type="CDD" id="cd00761">
    <property type="entry name" value="Glyco_tranf_GTA_type"/>
    <property type="match status" value="1"/>
</dbReference>
<evidence type="ECO:0008006" key="6">
    <source>
        <dbReference type="Google" id="ProtNLM"/>
    </source>
</evidence>
<dbReference type="AlphaFoldDB" id="A0A2N5M0A6"/>
<dbReference type="PANTHER" id="PTHR43685">
    <property type="entry name" value="GLYCOSYLTRANSFERASE"/>
    <property type="match status" value="1"/>
</dbReference>